<organism evidence="1 2">
    <name type="scientific">Zizania palustris</name>
    <name type="common">Northern wild rice</name>
    <dbReference type="NCBI Taxonomy" id="103762"/>
    <lineage>
        <taxon>Eukaryota</taxon>
        <taxon>Viridiplantae</taxon>
        <taxon>Streptophyta</taxon>
        <taxon>Embryophyta</taxon>
        <taxon>Tracheophyta</taxon>
        <taxon>Spermatophyta</taxon>
        <taxon>Magnoliopsida</taxon>
        <taxon>Liliopsida</taxon>
        <taxon>Poales</taxon>
        <taxon>Poaceae</taxon>
        <taxon>BOP clade</taxon>
        <taxon>Oryzoideae</taxon>
        <taxon>Oryzeae</taxon>
        <taxon>Zizaniinae</taxon>
        <taxon>Zizania</taxon>
    </lineage>
</organism>
<name>A0A8J5SEG3_ZIZPA</name>
<reference evidence="1" key="2">
    <citation type="submission" date="2021-02" db="EMBL/GenBank/DDBJ databases">
        <authorList>
            <person name="Kimball J.A."/>
            <person name="Haas M.W."/>
            <person name="Macchietto M."/>
            <person name="Kono T."/>
            <person name="Duquette J."/>
            <person name="Shao M."/>
        </authorList>
    </citation>
    <scope>NUCLEOTIDE SEQUENCE</scope>
    <source>
        <tissue evidence="1">Fresh leaf tissue</tissue>
    </source>
</reference>
<comment type="caution">
    <text evidence="1">The sequence shown here is derived from an EMBL/GenBank/DDBJ whole genome shotgun (WGS) entry which is preliminary data.</text>
</comment>
<accession>A0A8J5SEG3</accession>
<sequence>MFPDGVGGDSQVERKPIFRRSCEWLVCPETNRGALEPSRHSWDGSMVSKAFACSFACLEEPPDGVRRVQRGNCRGSGWGGSHASVA</sequence>
<proteinExistence type="predicted"/>
<reference evidence="1" key="1">
    <citation type="journal article" date="2021" name="bioRxiv">
        <title>Whole Genome Assembly and Annotation of Northern Wild Rice, Zizania palustris L., Supports a Whole Genome Duplication in the Zizania Genus.</title>
        <authorList>
            <person name="Haas M."/>
            <person name="Kono T."/>
            <person name="Macchietto M."/>
            <person name="Millas R."/>
            <person name="McGilp L."/>
            <person name="Shao M."/>
            <person name="Duquette J."/>
            <person name="Hirsch C.N."/>
            <person name="Kimball J."/>
        </authorList>
    </citation>
    <scope>NUCLEOTIDE SEQUENCE</scope>
    <source>
        <tissue evidence="1">Fresh leaf tissue</tissue>
    </source>
</reference>
<dbReference type="EMBL" id="JAAALK010000283">
    <property type="protein sequence ID" value="KAG8073460.1"/>
    <property type="molecule type" value="Genomic_DNA"/>
</dbReference>
<evidence type="ECO:0000313" key="1">
    <source>
        <dbReference type="EMBL" id="KAG8073460.1"/>
    </source>
</evidence>
<dbReference type="Proteomes" id="UP000729402">
    <property type="component" value="Unassembled WGS sequence"/>
</dbReference>
<keyword evidence="2" id="KW-1185">Reference proteome</keyword>
<protein>
    <submittedName>
        <fullName evidence="1">Uncharacterized protein</fullName>
    </submittedName>
</protein>
<gene>
    <name evidence="1" type="ORF">GUJ93_ZPchr0006g46351</name>
</gene>
<evidence type="ECO:0000313" key="2">
    <source>
        <dbReference type="Proteomes" id="UP000729402"/>
    </source>
</evidence>
<dbReference type="AlphaFoldDB" id="A0A8J5SEG3"/>
<dbReference type="OrthoDB" id="681577at2759"/>